<proteinExistence type="predicted"/>
<sequence length="332" mass="36004">MKRIILLVGLACLAVGGTSTAQDIYSLIQSGRLDEAREALKERGGQVDSDGNLLFFAALLEPNADSSGTLLKAAIDRGTDDAFAQEAYYRLAQVQSLSRRYDQVAELVVAYTVKYPRGVYLADMNRLRALALEQTNQSAQAIDITDQYLKKKLDRETAQETLLDKARLLANSGKPIGAATILNRLTTEADGETVPPALYMLAATNLRAGKAEEAGKYYALLFEEFPLAVGLASLENQISSAPPTPARGDQAEQITSTYYSVKVGVFASVDNARAQAAVFKGKASPIDIVAKTIQGKAYHVVYVGRYSDYESAAQLRTTLQQQTGEKYEVAAR</sequence>
<dbReference type="Gene3D" id="1.25.40.10">
    <property type="entry name" value="Tetratricopeptide repeat domain"/>
    <property type="match status" value="1"/>
</dbReference>
<dbReference type="SUPFAM" id="SSF110997">
    <property type="entry name" value="Sporulation related repeat"/>
    <property type="match status" value="1"/>
</dbReference>
<keyword evidence="1" id="KW-0732">Signal</keyword>
<dbReference type="Proteomes" id="UP000250918">
    <property type="component" value="Unassembled WGS sequence"/>
</dbReference>
<dbReference type="EMBL" id="PQAP01000203">
    <property type="protein sequence ID" value="PWB68372.1"/>
    <property type="molecule type" value="Genomic_DNA"/>
</dbReference>
<dbReference type="InterPro" id="IPR036680">
    <property type="entry name" value="SPOR-like_sf"/>
</dbReference>
<evidence type="ECO:0000256" key="1">
    <source>
        <dbReference type="SAM" id="SignalP"/>
    </source>
</evidence>
<evidence type="ECO:0000313" key="3">
    <source>
        <dbReference type="EMBL" id="PWB68372.1"/>
    </source>
</evidence>
<dbReference type="GO" id="GO:0042834">
    <property type="term" value="F:peptidoglycan binding"/>
    <property type="evidence" value="ECO:0007669"/>
    <property type="project" value="InterPro"/>
</dbReference>
<dbReference type="InterPro" id="IPR011990">
    <property type="entry name" value="TPR-like_helical_dom_sf"/>
</dbReference>
<reference evidence="3 4" key="1">
    <citation type="journal article" date="2018" name="ISME J.">
        <title>A methanotrophic archaeon couples anaerobic oxidation of methane to Fe(III) reduction.</title>
        <authorList>
            <person name="Cai C."/>
            <person name="Leu A.O."/>
            <person name="Xie G.J."/>
            <person name="Guo J."/>
            <person name="Feng Y."/>
            <person name="Zhao J.X."/>
            <person name="Tyson G.W."/>
            <person name="Yuan Z."/>
            <person name="Hu S."/>
        </authorList>
    </citation>
    <scope>NUCLEOTIDE SEQUENCE [LARGE SCALE GENOMIC DNA]</scope>
    <source>
        <strain evidence="3">FeB_12</strain>
    </source>
</reference>
<dbReference type="InterPro" id="IPR007730">
    <property type="entry name" value="SPOR-like_dom"/>
</dbReference>
<accession>A0A855WY03</accession>
<dbReference type="SUPFAM" id="SSF48452">
    <property type="entry name" value="TPR-like"/>
    <property type="match status" value="1"/>
</dbReference>
<protein>
    <recommendedName>
        <fullName evidence="2">SPOR domain-containing protein</fullName>
    </recommendedName>
</protein>
<evidence type="ECO:0000313" key="4">
    <source>
        <dbReference type="Proteomes" id="UP000250918"/>
    </source>
</evidence>
<feature type="domain" description="SPOR" evidence="2">
    <location>
        <begin position="253"/>
        <end position="332"/>
    </location>
</feature>
<gene>
    <name evidence="3" type="ORF">C3F09_11735</name>
</gene>
<organism evidence="3 4">
    <name type="scientific">candidate division GN15 bacterium</name>
    <dbReference type="NCBI Taxonomy" id="2072418"/>
    <lineage>
        <taxon>Bacteria</taxon>
        <taxon>candidate division GN15</taxon>
    </lineage>
</organism>
<dbReference type="Gene3D" id="3.30.70.1070">
    <property type="entry name" value="Sporulation related repeat"/>
    <property type="match status" value="1"/>
</dbReference>
<dbReference type="PROSITE" id="PS51724">
    <property type="entry name" value="SPOR"/>
    <property type="match status" value="1"/>
</dbReference>
<comment type="caution">
    <text evidence="3">The sequence shown here is derived from an EMBL/GenBank/DDBJ whole genome shotgun (WGS) entry which is preliminary data.</text>
</comment>
<feature type="chain" id="PRO_5032347524" description="SPOR domain-containing protein" evidence="1">
    <location>
        <begin position="22"/>
        <end position="332"/>
    </location>
</feature>
<name>A0A855WY03_9BACT</name>
<feature type="signal peptide" evidence="1">
    <location>
        <begin position="1"/>
        <end position="21"/>
    </location>
</feature>
<evidence type="ECO:0000259" key="2">
    <source>
        <dbReference type="PROSITE" id="PS51724"/>
    </source>
</evidence>
<dbReference type="AlphaFoldDB" id="A0A855WY03"/>
<dbReference type="Pfam" id="PF05036">
    <property type="entry name" value="SPOR"/>
    <property type="match status" value="1"/>
</dbReference>